<dbReference type="AlphaFoldDB" id="A0A2X0MZD0"/>
<dbReference type="SUPFAM" id="SSF54928">
    <property type="entry name" value="RNA-binding domain, RBD"/>
    <property type="match status" value="1"/>
</dbReference>
<evidence type="ECO:0000256" key="2">
    <source>
        <dbReference type="PROSITE-ProRule" id="PRU00176"/>
    </source>
</evidence>
<dbReference type="GO" id="GO:0042274">
    <property type="term" value="P:ribosomal small subunit biogenesis"/>
    <property type="evidence" value="ECO:0007669"/>
    <property type="project" value="TreeGrafter"/>
</dbReference>
<evidence type="ECO:0000256" key="3">
    <source>
        <dbReference type="SAM" id="MobiDB-lite"/>
    </source>
</evidence>
<dbReference type="STRING" id="796604.A0A2X0MZD0"/>
<dbReference type="InterPro" id="IPR034228">
    <property type="entry name" value="Nop6_RRM"/>
</dbReference>
<name>A0A2X0MZD0_9BASI</name>
<feature type="domain" description="RRM" evidence="4">
    <location>
        <begin position="125"/>
        <end position="212"/>
    </location>
</feature>
<keyword evidence="6" id="KW-1185">Reference proteome</keyword>
<dbReference type="PANTHER" id="PTHR23236">
    <property type="entry name" value="EUKARYOTIC TRANSLATION INITIATION FACTOR 4B/4H"/>
    <property type="match status" value="1"/>
</dbReference>
<evidence type="ECO:0000313" key="5">
    <source>
        <dbReference type="EMBL" id="SGY79646.1"/>
    </source>
</evidence>
<dbReference type="InterPro" id="IPR000504">
    <property type="entry name" value="RRM_dom"/>
</dbReference>
<dbReference type="InterPro" id="IPR012677">
    <property type="entry name" value="Nucleotide-bd_a/b_plait_sf"/>
</dbReference>
<evidence type="ECO:0000259" key="4">
    <source>
        <dbReference type="PROSITE" id="PS50102"/>
    </source>
</evidence>
<feature type="compositionally biased region" description="Low complexity" evidence="3">
    <location>
        <begin position="82"/>
        <end position="93"/>
    </location>
</feature>
<feature type="region of interest" description="Disordered" evidence="3">
    <location>
        <begin position="1"/>
        <end position="118"/>
    </location>
</feature>
<feature type="compositionally biased region" description="Basic residues" evidence="3">
    <location>
        <begin position="101"/>
        <end position="112"/>
    </location>
</feature>
<feature type="region of interest" description="Disordered" evidence="3">
    <location>
        <begin position="210"/>
        <end position="337"/>
    </location>
</feature>
<dbReference type="PANTHER" id="PTHR23236:SF51">
    <property type="entry name" value="NUCLEOLAR PROTEIN 6"/>
    <property type="match status" value="1"/>
</dbReference>
<dbReference type="Pfam" id="PF00076">
    <property type="entry name" value="RRM_1"/>
    <property type="match status" value="1"/>
</dbReference>
<feature type="compositionally biased region" description="Low complexity" evidence="3">
    <location>
        <begin position="266"/>
        <end position="291"/>
    </location>
</feature>
<gene>
    <name evidence="5" type="primary">BQ5605_C008g05185</name>
    <name evidence="5" type="ORF">BQ5605_C008G05185</name>
</gene>
<dbReference type="Gene3D" id="3.30.70.330">
    <property type="match status" value="1"/>
</dbReference>
<dbReference type="GO" id="GO:0019843">
    <property type="term" value="F:rRNA binding"/>
    <property type="evidence" value="ECO:0007669"/>
    <property type="project" value="TreeGrafter"/>
</dbReference>
<reference evidence="5 6" key="1">
    <citation type="submission" date="2016-11" db="EMBL/GenBank/DDBJ databases">
        <authorList>
            <person name="Jaros S."/>
            <person name="Januszkiewicz K."/>
            <person name="Wedrychowicz H."/>
        </authorList>
    </citation>
    <scope>NUCLEOTIDE SEQUENCE [LARGE SCALE GENOMIC DNA]</scope>
</reference>
<dbReference type="Proteomes" id="UP000249464">
    <property type="component" value="Unassembled WGS sequence"/>
</dbReference>
<sequence length="337" mass="35988">MEEETASRKLTKKEKKALAFRANAGNKGKGKGKKVTGDLDQMAVPETDDLDDEGVNATAEEGEKKVKKDKKRKRDETDAEADTVTAAEGGAAEADSEEPKKKKRQRGKKPSQRNREAAAANASKLLLFIGNLPYKVTIEEIKTHFTPCGEVPEVRLLTPKPKADAAEATSTTTKSKGCAFIEFTSPFALQSALRLHESELNGRKINVELTAGGGGNSEARKKKLQDKRATMQKERERVALNRKKKDIEAGKLNPDGSRLWGQPKPSATADAEGGSAGAASSSGQNGAGSTAPNGAEKKVKKVRDRRLIKDGPAAARSKPVKAPKAMTGANSIKLGSF</sequence>
<dbReference type="InterPro" id="IPR035979">
    <property type="entry name" value="RBD_domain_sf"/>
</dbReference>
<dbReference type="CDD" id="cd12400">
    <property type="entry name" value="RRM_Nop6"/>
    <property type="match status" value="1"/>
</dbReference>
<keyword evidence="1 2" id="KW-0694">RNA-binding</keyword>
<dbReference type="SMART" id="SM00360">
    <property type="entry name" value="RRM"/>
    <property type="match status" value="1"/>
</dbReference>
<accession>A0A2X0MZD0</accession>
<dbReference type="GO" id="GO:0005730">
    <property type="term" value="C:nucleolus"/>
    <property type="evidence" value="ECO:0007669"/>
    <property type="project" value="TreeGrafter"/>
</dbReference>
<dbReference type="EMBL" id="FQNC01000048">
    <property type="protein sequence ID" value="SGY79646.1"/>
    <property type="molecule type" value="Genomic_DNA"/>
</dbReference>
<organism evidence="5 6">
    <name type="scientific">Microbotryum silenes-dioicae</name>
    <dbReference type="NCBI Taxonomy" id="796604"/>
    <lineage>
        <taxon>Eukaryota</taxon>
        <taxon>Fungi</taxon>
        <taxon>Dikarya</taxon>
        <taxon>Basidiomycota</taxon>
        <taxon>Pucciniomycotina</taxon>
        <taxon>Microbotryomycetes</taxon>
        <taxon>Microbotryales</taxon>
        <taxon>Microbotryaceae</taxon>
        <taxon>Microbotryum</taxon>
    </lineage>
</organism>
<evidence type="ECO:0000256" key="1">
    <source>
        <dbReference type="ARBA" id="ARBA00022884"/>
    </source>
</evidence>
<feature type="compositionally biased region" description="Basic and acidic residues" evidence="3">
    <location>
        <begin position="226"/>
        <end position="249"/>
    </location>
</feature>
<protein>
    <submittedName>
        <fullName evidence="5">BQ5605_C008g05185 protein</fullName>
    </submittedName>
</protein>
<proteinExistence type="predicted"/>
<evidence type="ECO:0000313" key="6">
    <source>
        <dbReference type="Proteomes" id="UP000249464"/>
    </source>
</evidence>
<dbReference type="PROSITE" id="PS50102">
    <property type="entry name" value="RRM"/>
    <property type="match status" value="1"/>
</dbReference>